<accession>A0ABQ0KU58</accession>
<sequence length="131" mass="14592">MRMVFWSRHLECGLGLVWSLFAAKKLTRVVKNTSWNTGSMGPPLRAALVEWDGDGERREGVEAEMEFGRGLGLVDVLYRCAVVLDVPGPSGVVLPQDCGVIWARNDMHGHFIYDTRVWMSGVIHLKVGPLL</sequence>
<evidence type="ECO:0000256" key="1">
    <source>
        <dbReference type="SAM" id="SignalP"/>
    </source>
</evidence>
<organism evidence="2 3">
    <name type="scientific">Mycena chlorophos</name>
    <name type="common">Agaric fungus</name>
    <name type="synonym">Agaricus chlorophos</name>
    <dbReference type="NCBI Taxonomy" id="658473"/>
    <lineage>
        <taxon>Eukaryota</taxon>
        <taxon>Fungi</taxon>
        <taxon>Dikarya</taxon>
        <taxon>Basidiomycota</taxon>
        <taxon>Agaricomycotina</taxon>
        <taxon>Agaricomycetes</taxon>
        <taxon>Agaricomycetidae</taxon>
        <taxon>Agaricales</taxon>
        <taxon>Marasmiineae</taxon>
        <taxon>Mycenaceae</taxon>
        <taxon>Mycena</taxon>
    </lineage>
</organism>
<gene>
    <name evidence="2" type="ORF">MCHLO_00118</name>
</gene>
<protein>
    <submittedName>
        <fullName evidence="2">Uncharacterized protein</fullName>
    </submittedName>
</protein>
<evidence type="ECO:0000313" key="2">
    <source>
        <dbReference type="EMBL" id="GAT42403.1"/>
    </source>
</evidence>
<keyword evidence="1" id="KW-0732">Signal</keyword>
<keyword evidence="3" id="KW-1185">Reference proteome</keyword>
<dbReference type="EMBL" id="DF837883">
    <property type="protein sequence ID" value="GAT42403.1"/>
    <property type="molecule type" value="Genomic_DNA"/>
</dbReference>
<dbReference type="Proteomes" id="UP000815677">
    <property type="component" value="Unassembled WGS sequence"/>
</dbReference>
<reference evidence="2" key="1">
    <citation type="submission" date="2014-09" db="EMBL/GenBank/DDBJ databases">
        <title>Genome sequence of the luminous mushroom Mycena chlorophos for searching fungal bioluminescence genes.</title>
        <authorList>
            <person name="Tanaka Y."/>
            <person name="Kasuga D."/>
            <person name="Oba Y."/>
            <person name="Hase S."/>
            <person name="Sato K."/>
            <person name="Oba Y."/>
            <person name="Sakakibara Y."/>
        </authorList>
    </citation>
    <scope>NUCLEOTIDE SEQUENCE</scope>
</reference>
<name>A0ABQ0KU58_MYCCL</name>
<proteinExistence type="predicted"/>
<evidence type="ECO:0000313" key="3">
    <source>
        <dbReference type="Proteomes" id="UP000815677"/>
    </source>
</evidence>
<feature type="signal peptide" evidence="1">
    <location>
        <begin position="1"/>
        <end position="19"/>
    </location>
</feature>
<feature type="chain" id="PRO_5045039348" evidence="1">
    <location>
        <begin position="20"/>
        <end position="131"/>
    </location>
</feature>